<gene>
    <name evidence="1" type="ORF">OVA965_LOCUS35620</name>
    <name evidence="2" type="ORF">TMI583_LOCUS36593</name>
</gene>
<dbReference type="AlphaFoldDB" id="A0A8S2T526"/>
<dbReference type="EMBL" id="CAJOBA010053154">
    <property type="protein sequence ID" value="CAF4262155.1"/>
    <property type="molecule type" value="Genomic_DNA"/>
</dbReference>
<accession>A0A8S2T526</accession>
<dbReference type="EMBL" id="CAJNOK010031263">
    <property type="protein sequence ID" value="CAF1470081.1"/>
    <property type="molecule type" value="Genomic_DNA"/>
</dbReference>
<reference evidence="2" key="1">
    <citation type="submission" date="2021-02" db="EMBL/GenBank/DDBJ databases">
        <authorList>
            <person name="Nowell W R."/>
        </authorList>
    </citation>
    <scope>NUCLEOTIDE SEQUENCE</scope>
</reference>
<dbReference type="Proteomes" id="UP000677228">
    <property type="component" value="Unassembled WGS sequence"/>
</dbReference>
<sequence length="96" mass="10998">NVKQAFENLDELHEFDTELNQSVDPEQQSLYEKAFFTFQNTTVEVELKSDIIIWTNLNGEMGSKGEATRPGSYKSHQKMKHSSYSLSLHNVYAVTP</sequence>
<comment type="caution">
    <text evidence="2">The sequence shown here is derived from an EMBL/GenBank/DDBJ whole genome shotgun (WGS) entry which is preliminary data.</text>
</comment>
<evidence type="ECO:0000313" key="3">
    <source>
        <dbReference type="Proteomes" id="UP000682733"/>
    </source>
</evidence>
<protein>
    <submittedName>
        <fullName evidence="2">Uncharacterized protein</fullName>
    </submittedName>
</protein>
<dbReference type="Proteomes" id="UP000682733">
    <property type="component" value="Unassembled WGS sequence"/>
</dbReference>
<organism evidence="2 3">
    <name type="scientific">Didymodactylos carnosus</name>
    <dbReference type="NCBI Taxonomy" id="1234261"/>
    <lineage>
        <taxon>Eukaryota</taxon>
        <taxon>Metazoa</taxon>
        <taxon>Spiralia</taxon>
        <taxon>Gnathifera</taxon>
        <taxon>Rotifera</taxon>
        <taxon>Eurotatoria</taxon>
        <taxon>Bdelloidea</taxon>
        <taxon>Philodinida</taxon>
        <taxon>Philodinidae</taxon>
        <taxon>Didymodactylos</taxon>
    </lineage>
</organism>
<name>A0A8S2T526_9BILA</name>
<evidence type="ECO:0000313" key="1">
    <source>
        <dbReference type="EMBL" id="CAF1470081.1"/>
    </source>
</evidence>
<feature type="non-terminal residue" evidence="2">
    <location>
        <position position="1"/>
    </location>
</feature>
<evidence type="ECO:0000313" key="2">
    <source>
        <dbReference type="EMBL" id="CAF4262155.1"/>
    </source>
</evidence>
<proteinExistence type="predicted"/>
<feature type="non-terminal residue" evidence="2">
    <location>
        <position position="96"/>
    </location>
</feature>